<evidence type="ECO:0000313" key="3">
    <source>
        <dbReference type="Proteomes" id="UP001500683"/>
    </source>
</evidence>
<accession>A0ABP7WYP4</accession>
<comment type="caution">
    <text evidence="2">The sequence shown here is derived from an EMBL/GenBank/DDBJ whole genome shotgun (WGS) entry which is preliminary data.</text>
</comment>
<evidence type="ECO:0000313" key="2">
    <source>
        <dbReference type="EMBL" id="GAA4100164.1"/>
    </source>
</evidence>
<name>A0ABP7WYP4_9ACTN</name>
<sequence length="100" mass="10796">MTNLGRRRPCGTPPPAPPLTVLHLVTRALNPTRATQPAPAPKRPVRLPSTPLPVGLTTAPWSGHRPPYPTTAWSDLPRHVKTSAPETLDRFVEATDAGSR</sequence>
<reference evidence="3" key="1">
    <citation type="journal article" date="2019" name="Int. J. Syst. Evol. Microbiol.">
        <title>The Global Catalogue of Microorganisms (GCM) 10K type strain sequencing project: providing services to taxonomists for standard genome sequencing and annotation.</title>
        <authorList>
            <consortium name="The Broad Institute Genomics Platform"/>
            <consortium name="The Broad Institute Genome Sequencing Center for Infectious Disease"/>
            <person name="Wu L."/>
            <person name="Ma J."/>
        </authorList>
    </citation>
    <scope>NUCLEOTIDE SEQUENCE [LARGE SCALE GENOMIC DNA]</scope>
    <source>
        <strain evidence="3">JCM 16702</strain>
    </source>
</reference>
<evidence type="ECO:0000256" key="1">
    <source>
        <dbReference type="SAM" id="MobiDB-lite"/>
    </source>
</evidence>
<proteinExistence type="predicted"/>
<keyword evidence="3" id="KW-1185">Reference proteome</keyword>
<protein>
    <submittedName>
        <fullName evidence="2">Uncharacterized protein</fullName>
    </submittedName>
</protein>
<gene>
    <name evidence="2" type="ORF">GCM10022214_76820</name>
</gene>
<dbReference type="Proteomes" id="UP001500683">
    <property type="component" value="Unassembled WGS sequence"/>
</dbReference>
<feature type="region of interest" description="Disordered" evidence="1">
    <location>
        <begin position="30"/>
        <end position="75"/>
    </location>
</feature>
<dbReference type="EMBL" id="BAAAZG010000059">
    <property type="protein sequence ID" value="GAA4100164.1"/>
    <property type="molecule type" value="Genomic_DNA"/>
</dbReference>
<organism evidence="2 3">
    <name type="scientific">Actinomadura miaoliensis</name>
    <dbReference type="NCBI Taxonomy" id="430685"/>
    <lineage>
        <taxon>Bacteria</taxon>
        <taxon>Bacillati</taxon>
        <taxon>Actinomycetota</taxon>
        <taxon>Actinomycetes</taxon>
        <taxon>Streptosporangiales</taxon>
        <taxon>Thermomonosporaceae</taxon>
        <taxon>Actinomadura</taxon>
    </lineage>
</organism>